<evidence type="ECO:0000256" key="1">
    <source>
        <dbReference type="SAM" id="Coils"/>
    </source>
</evidence>
<evidence type="ECO:0000313" key="4">
    <source>
        <dbReference type="Proteomes" id="UP001150217"/>
    </source>
</evidence>
<feature type="coiled-coil region" evidence="1">
    <location>
        <begin position="479"/>
        <end position="513"/>
    </location>
</feature>
<feature type="compositionally biased region" description="Basic and acidic residues" evidence="2">
    <location>
        <begin position="382"/>
        <end position="403"/>
    </location>
</feature>
<feature type="compositionally biased region" description="Basic residues" evidence="2">
    <location>
        <begin position="228"/>
        <end position="237"/>
    </location>
</feature>
<dbReference type="Proteomes" id="UP001150217">
    <property type="component" value="Unassembled WGS sequence"/>
</dbReference>
<name>A0ABQ8VY84_9AGAR</name>
<keyword evidence="1" id="KW-0175">Coiled coil</keyword>
<organism evidence="3 4">
    <name type="scientific">Lentinula lateritia</name>
    <dbReference type="NCBI Taxonomy" id="40482"/>
    <lineage>
        <taxon>Eukaryota</taxon>
        <taxon>Fungi</taxon>
        <taxon>Dikarya</taxon>
        <taxon>Basidiomycota</taxon>
        <taxon>Agaricomycotina</taxon>
        <taxon>Agaricomycetes</taxon>
        <taxon>Agaricomycetidae</taxon>
        <taxon>Agaricales</taxon>
        <taxon>Marasmiineae</taxon>
        <taxon>Omphalotaceae</taxon>
        <taxon>Lentinula</taxon>
    </lineage>
</organism>
<feature type="compositionally biased region" description="Polar residues" evidence="2">
    <location>
        <begin position="371"/>
        <end position="381"/>
    </location>
</feature>
<comment type="caution">
    <text evidence="3">The sequence shown here is derived from an EMBL/GenBank/DDBJ whole genome shotgun (WGS) entry which is preliminary data.</text>
</comment>
<reference evidence="3" key="1">
    <citation type="submission" date="2022-08" db="EMBL/GenBank/DDBJ databases">
        <title>A Global Phylogenomic Analysis of the Shiitake Genus Lentinula.</title>
        <authorList>
            <consortium name="DOE Joint Genome Institute"/>
            <person name="Sierra-Patev S."/>
            <person name="Min B."/>
            <person name="Naranjo-Ortiz M."/>
            <person name="Looney B."/>
            <person name="Konkel Z."/>
            <person name="Slot J.C."/>
            <person name="Sakamoto Y."/>
            <person name="Steenwyk J.L."/>
            <person name="Rokas A."/>
            <person name="Carro J."/>
            <person name="Camarero S."/>
            <person name="Ferreira P."/>
            <person name="Molpeceres G."/>
            <person name="Ruiz-Duenas F.J."/>
            <person name="Serrano A."/>
            <person name="Henrissat B."/>
            <person name="Drula E."/>
            <person name="Hughes K.W."/>
            <person name="Mata J.L."/>
            <person name="Ishikawa N.K."/>
            <person name="Vargas-Isla R."/>
            <person name="Ushijima S."/>
            <person name="Smith C.A."/>
            <person name="Ahrendt S."/>
            <person name="Andreopoulos W."/>
            <person name="He G."/>
            <person name="Labutti K."/>
            <person name="Lipzen A."/>
            <person name="Ng V."/>
            <person name="Riley R."/>
            <person name="Sandor L."/>
            <person name="Barry K."/>
            <person name="Martinez A.T."/>
            <person name="Xiao Y."/>
            <person name="Gibbons J.G."/>
            <person name="Terashima K."/>
            <person name="Grigoriev I.V."/>
            <person name="Hibbett D.S."/>
        </authorList>
    </citation>
    <scope>NUCLEOTIDE SEQUENCE</scope>
    <source>
        <strain evidence="3">RHP3577 ss4</strain>
    </source>
</reference>
<evidence type="ECO:0000256" key="2">
    <source>
        <dbReference type="SAM" id="MobiDB-lite"/>
    </source>
</evidence>
<gene>
    <name evidence="3" type="ORF">C8R41DRAFT_913341</name>
</gene>
<protein>
    <submittedName>
        <fullName evidence="3">Uncharacterized protein</fullName>
    </submittedName>
</protein>
<proteinExistence type="predicted"/>
<dbReference type="EMBL" id="JANVFT010000002">
    <property type="protein sequence ID" value="KAJ4501328.1"/>
    <property type="molecule type" value="Genomic_DNA"/>
</dbReference>
<sequence length="838" mass="92793">MSAPLRHSNSRTRSPQLPTLTTLGEVLSPDLESDGEVEQDQLAFTIEFLSRPQLQLFETVFNTGKPLSGYCQDDPLWSLLAEIASPCSNCSKSPANCKVLPNSPRCTNCSAKKTCSLGKILRYRYFARRCNQDLAYSRRFLELHGTPAHQLTWGIPVSTWRQYDAALHERTSSTSTLLELNMLDDQDAADVDQQELRDFLALQQGESAITAKRKRDLSPLPVAGPSSKKVRSKKRPCCRSPVEETAQESPHRVRLVVPPGHSMPPSTSTLLTPRASPSLMEVPEADLPVQGHSCLVRLAAVAEAQSGLVQRPIVPPSIKGTGPDLLSSNMPPVPRPTLVPRVLATHPYRAENQRLAARVWLLESQLSDSQQENSSLTSALRDTSHALESRQREVEQLRSSSREVHEQQVDYRHVLDQFLALDEALPGAPGGTLLERFRKVQEDLQTATQEQNVAVEKLSTSICKNSHLTTSLLHQQGVVDESNALATRQRRLVEELQEEVHRARGRAAFVDQMIKEYPDEGYYEVVLPPLLQLEGDLNKAHEDLRRVATFAHCLYRSDPATVLHHHHRYIGAIIEAVVAFLRRGLDSDDLVVIVHNFRLALDYMQAARGVHGDLYMRSLSSIQWFFNNTVDEDEGLYRMVLEHSRFDNDGPFLTAAQHAGFAPPPDNSLEPPLHRRMLALSTPLPHSDSAGMWDDIVPALPSLDQLTSDWELLMLQYIHHITDTPLPGPATPAPIPSSEMNVEPSLAAPVVLVSPLPADSPLQVPLFLPEQESLTSPSSPPSSPTLPPLFGSVTNLAIDLTGDDDELYETGEVPAGSVIEAKKVETVTSEQIPKNEPL</sequence>
<feature type="region of interest" description="Disordered" evidence="2">
    <location>
        <begin position="371"/>
        <end position="403"/>
    </location>
</feature>
<keyword evidence="4" id="KW-1185">Reference proteome</keyword>
<accession>A0ABQ8VY84</accession>
<feature type="region of interest" description="Disordered" evidence="2">
    <location>
        <begin position="217"/>
        <end position="271"/>
    </location>
</feature>
<evidence type="ECO:0000313" key="3">
    <source>
        <dbReference type="EMBL" id="KAJ4501328.1"/>
    </source>
</evidence>